<proteinExistence type="predicted"/>
<evidence type="ECO:0000313" key="2">
    <source>
        <dbReference type="Proteomes" id="UP001172680"/>
    </source>
</evidence>
<reference evidence="1" key="1">
    <citation type="submission" date="2022-10" db="EMBL/GenBank/DDBJ databases">
        <title>Culturing micro-colonial fungi from biological soil crusts in the Mojave desert and describing Neophaeococcomyces mojavensis, and introducing the new genera and species Taxawa tesnikishii.</title>
        <authorList>
            <person name="Kurbessoian T."/>
            <person name="Stajich J.E."/>
        </authorList>
    </citation>
    <scope>NUCLEOTIDE SEQUENCE</scope>
    <source>
        <strain evidence="1">JES_115</strain>
    </source>
</reference>
<organism evidence="1 2">
    <name type="scientific">Coniosporium tulheliwenetii</name>
    <dbReference type="NCBI Taxonomy" id="3383036"/>
    <lineage>
        <taxon>Eukaryota</taxon>
        <taxon>Fungi</taxon>
        <taxon>Dikarya</taxon>
        <taxon>Ascomycota</taxon>
        <taxon>Pezizomycotina</taxon>
        <taxon>Dothideomycetes</taxon>
        <taxon>Dothideomycetes incertae sedis</taxon>
        <taxon>Coniosporium</taxon>
    </lineage>
</organism>
<accession>A0ACC2ZMF7</accession>
<dbReference type="Proteomes" id="UP001172680">
    <property type="component" value="Unassembled WGS sequence"/>
</dbReference>
<protein>
    <submittedName>
        <fullName evidence="1">Uncharacterized protein</fullName>
    </submittedName>
</protein>
<comment type="caution">
    <text evidence="1">The sequence shown here is derived from an EMBL/GenBank/DDBJ whole genome shotgun (WGS) entry which is preliminary data.</text>
</comment>
<evidence type="ECO:0000313" key="1">
    <source>
        <dbReference type="EMBL" id="KAJ9648719.1"/>
    </source>
</evidence>
<gene>
    <name evidence="1" type="ORF">H2199_000632</name>
</gene>
<sequence length="156" mass="17382">MPQFNFDTVWNTLSETDKRRIVAIWCCEQPTKVCTIIYQLILLPADEVAFKVDWDFVAKATSSAHGGAARKANGKLLTKLKDGGAVEDGNETTWDTVSEKDKRRIVAMWALSQPVVDWKELADFMGSGAKGHTMYCADLALRKKLTTAGAERDEVR</sequence>
<name>A0ACC2ZMF7_9PEZI</name>
<keyword evidence="2" id="KW-1185">Reference proteome</keyword>
<dbReference type="EMBL" id="JAPDRP010000002">
    <property type="protein sequence ID" value="KAJ9648719.1"/>
    <property type="molecule type" value="Genomic_DNA"/>
</dbReference>